<dbReference type="InterPro" id="IPR015797">
    <property type="entry name" value="NUDIX_hydrolase-like_dom_sf"/>
</dbReference>
<comment type="cofactor">
    <cofactor evidence="1">
        <name>Mg(2+)</name>
        <dbReference type="ChEBI" id="CHEBI:18420"/>
    </cofactor>
</comment>
<name>A0A2M7GA95_9BACT</name>
<comment type="similarity">
    <text evidence="4">Belongs to the Nudix hydrolase family.</text>
</comment>
<dbReference type="InterPro" id="IPR020476">
    <property type="entry name" value="Nudix_hydrolase"/>
</dbReference>
<dbReference type="GO" id="GO:0016787">
    <property type="term" value="F:hydrolase activity"/>
    <property type="evidence" value="ECO:0007669"/>
    <property type="project" value="UniProtKB-KW"/>
</dbReference>
<evidence type="ECO:0000313" key="7">
    <source>
        <dbReference type="Proteomes" id="UP000231019"/>
    </source>
</evidence>
<dbReference type="Gene3D" id="3.90.79.10">
    <property type="entry name" value="Nucleoside Triphosphate Pyrophosphohydrolase"/>
    <property type="match status" value="1"/>
</dbReference>
<dbReference type="PANTHER" id="PTHR43046">
    <property type="entry name" value="GDP-MANNOSE MANNOSYL HYDROLASE"/>
    <property type="match status" value="1"/>
</dbReference>
<keyword evidence="2 4" id="KW-0378">Hydrolase</keyword>
<evidence type="ECO:0000313" key="6">
    <source>
        <dbReference type="EMBL" id="PIW19014.1"/>
    </source>
</evidence>
<evidence type="ECO:0000256" key="4">
    <source>
        <dbReference type="RuleBase" id="RU003476"/>
    </source>
</evidence>
<reference evidence="6 7" key="1">
    <citation type="submission" date="2017-09" db="EMBL/GenBank/DDBJ databases">
        <title>Depth-based differentiation of microbial function through sediment-hosted aquifers and enrichment of novel symbionts in the deep terrestrial subsurface.</title>
        <authorList>
            <person name="Probst A.J."/>
            <person name="Ladd B."/>
            <person name="Jarett J.K."/>
            <person name="Geller-Mcgrath D.E."/>
            <person name="Sieber C.M."/>
            <person name="Emerson J.B."/>
            <person name="Anantharaman K."/>
            <person name="Thomas B.C."/>
            <person name="Malmstrom R."/>
            <person name="Stieglmeier M."/>
            <person name="Klingl A."/>
            <person name="Woyke T."/>
            <person name="Ryan C.M."/>
            <person name="Banfield J.F."/>
        </authorList>
    </citation>
    <scope>NUCLEOTIDE SEQUENCE [LARGE SCALE GENOMIC DNA]</scope>
    <source>
        <strain evidence="6">CG17_big_fil_post_rev_8_21_14_2_50_48_46</strain>
    </source>
</reference>
<dbReference type="AlphaFoldDB" id="A0A2M7GA95"/>
<accession>A0A2M7GA95</accession>
<dbReference type="InterPro" id="IPR000086">
    <property type="entry name" value="NUDIX_hydrolase_dom"/>
</dbReference>
<gene>
    <name evidence="6" type="ORF">COW36_02580</name>
</gene>
<dbReference type="PROSITE" id="PS51462">
    <property type="entry name" value="NUDIX"/>
    <property type="match status" value="1"/>
</dbReference>
<dbReference type="PANTHER" id="PTHR43046:SF12">
    <property type="entry name" value="GDP-MANNOSE MANNOSYL HYDROLASE"/>
    <property type="match status" value="1"/>
</dbReference>
<dbReference type="PRINTS" id="PR00502">
    <property type="entry name" value="NUDIXFAMILY"/>
</dbReference>
<dbReference type="CDD" id="cd02883">
    <property type="entry name" value="NUDIX_Hydrolase"/>
    <property type="match status" value="1"/>
</dbReference>
<dbReference type="SUPFAM" id="SSF55811">
    <property type="entry name" value="Nudix"/>
    <property type="match status" value="1"/>
</dbReference>
<dbReference type="Proteomes" id="UP000231019">
    <property type="component" value="Unassembled WGS sequence"/>
</dbReference>
<dbReference type="InterPro" id="IPR020084">
    <property type="entry name" value="NUDIX_hydrolase_CS"/>
</dbReference>
<organism evidence="6 7">
    <name type="scientific">bacterium (Candidatus Blackallbacteria) CG17_big_fil_post_rev_8_21_14_2_50_48_46</name>
    <dbReference type="NCBI Taxonomy" id="2014261"/>
    <lineage>
        <taxon>Bacteria</taxon>
        <taxon>Candidatus Blackallbacteria</taxon>
    </lineage>
</organism>
<dbReference type="PROSITE" id="PS00893">
    <property type="entry name" value="NUDIX_BOX"/>
    <property type="match status" value="1"/>
</dbReference>
<sequence length="149" mass="16634">MNVHHLLCACACIQKDEGRFLLVRTPARGWEFPGGVIEPGETLAQGLEREVLEESGLIVKTQKLLAWTQNISTLPPKLIFVFSAEWLSGSLQPSAETPELGWFRAEQAEDMIQHPANALRWRLAQQAAAGLMGCVYRQDPFELLESSVF</sequence>
<evidence type="ECO:0000256" key="2">
    <source>
        <dbReference type="ARBA" id="ARBA00022801"/>
    </source>
</evidence>
<proteinExistence type="inferred from homology"/>
<feature type="domain" description="Nudix hydrolase" evidence="5">
    <location>
        <begin position="3"/>
        <end position="125"/>
    </location>
</feature>
<evidence type="ECO:0000259" key="5">
    <source>
        <dbReference type="PROSITE" id="PS51462"/>
    </source>
</evidence>
<evidence type="ECO:0000256" key="1">
    <source>
        <dbReference type="ARBA" id="ARBA00001946"/>
    </source>
</evidence>
<evidence type="ECO:0000256" key="3">
    <source>
        <dbReference type="ARBA" id="ARBA00022842"/>
    </source>
</evidence>
<dbReference type="EMBL" id="PFFQ01000006">
    <property type="protein sequence ID" value="PIW19014.1"/>
    <property type="molecule type" value="Genomic_DNA"/>
</dbReference>
<comment type="caution">
    <text evidence="6">The sequence shown here is derived from an EMBL/GenBank/DDBJ whole genome shotgun (WGS) entry which is preliminary data.</text>
</comment>
<dbReference type="Pfam" id="PF00293">
    <property type="entry name" value="NUDIX"/>
    <property type="match status" value="1"/>
</dbReference>
<keyword evidence="3" id="KW-0460">Magnesium</keyword>
<protein>
    <submittedName>
        <fullName evidence="6">ADP-ribose pyrophosphatase</fullName>
    </submittedName>
</protein>